<dbReference type="EMBL" id="LAZR01023972">
    <property type="protein sequence ID" value="KKL76674.1"/>
    <property type="molecule type" value="Genomic_DNA"/>
</dbReference>
<sequence>MEYVLIESDVPKVFKEAGRFTTGPGFPPLELTQPRLVGGILQFEVLNHTPLLLFATVGIRYSLPDGSVWSSQTDTILPFGRDEWQAEVPPQALEADLRTSIWPLEVAFDRKRLSL</sequence>
<comment type="caution">
    <text evidence="1">The sequence shown here is derived from an EMBL/GenBank/DDBJ whole genome shotgun (WGS) entry which is preliminary data.</text>
</comment>
<proteinExistence type="predicted"/>
<gene>
    <name evidence="1" type="ORF">LCGC14_2042540</name>
</gene>
<evidence type="ECO:0000313" key="1">
    <source>
        <dbReference type="EMBL" id="KKL76674.1"/>
    </source>
</evidence>
<protein>
    <submittedName>
        <fullName evidence="1">Uncharacterized protein</fullName>
    </submittedName>
</protein>
<reference evidence="1" key="1">
    <citation type="journal article" date="2015" name="Nature">
        <title>Complex archaea that bridge the gap between prokaryotes and eukaryotes.</title>
        <authorList>
            <person name="Spang A."/>
            <person name="Saw J.H."/>
            <person name="Jorgensen S.L."/>
            <person name="Zaremba-Niedzwiedzka K."/>
            <person name="Martijn J."/>
            <person name="Lind A.E."/>
            <person name="van Eijk R."/>
            <person name="Schleper C."/>
            <person name="Guy L."/>
            <person name="Ettema T.J."/>
        </authorList>
    </citation>
    <scope>NUCLEOTIDE SEQUENCE</scope>
</reference>
<name>A0A0F9ERM0_9ZZZZ</name>
<dbReference type="AlphaFoldDB" id="A0A0F9ERM0"/>
<accession>A0A0F9ERM0</accession>
<organism evidence="1">
    <name type="scientific">marine sediment metagenome</name>
    <dbReference type="NCBI Taxonomy" id="412755"/>
    <lineage>
        <taxon>unclassified sequences</taxon>
        <taxon>metagenomes</taxon>
        <taxon>ecological metagenomes</taxon>
    </lineage>
</organism>